<evidence type="ECO:0000313" key="9">
    <source>
        <dbReference type="EMBL" id="MBO1361268.1"/>
    </source>
</evidence>
<dbReference type="PANTHER" id="PTHR35093:SF3">
    <property type="entry name" value="LONG-CHAIN FATTY ACID TRANSPORT PROTEIN"/>
    <property type="match status" value="1"/>
</dbReference>
<feature type="chain" id="PRO_5046110408" evidence="8">
    <location>
        <begin position="27"/>
        <end position="431"/>
    </location>
</feature>
<evidence type="ECO:0000256" key="7">
    <source>
        <dbReference type="ARBA" id="ARBA00023237"/>
    </source>
</evidence>
<comment type="subcellular location">
    <subcellularLocation>
        <location evidence="1">Cell outer membrane</location>
        <topology evidence="1">Multi-pass membrane protein</topology>
    </subcellularLocation>
</comment>
<comment type="caution">
    <text evidence="9">The sequence shown here is derived from an EMBL/GenBank/DDBJ whole genome shotgun (WGS) entry which is preliminary data.</text>
</comment>
<dbReference type="Pfam" id="PF03349">
    <property type="entry name" value="Toluene_X"/>
    <property type="match status" value="1"/>
</dbReference>
<proteinExistence type="inferred from homology"/>
<evidence type="ECO:0000256" key="1">
    <source>
        <dbReference type="ARBA" id="ARBA00004571"/>
    </source>
</evidence>
<keyword evidence="7" id="KW-0998">Cell outer membrane</keyword>
<evidence type="ECO:0000256" key="4">
    <source>
        <dbReference type="ARBA" id="ARBA00022692"/>
    </source>
</evidence>
<dbReference type="InterPro" id="IPR005017">
    <property type="entry name" value="OMPP1/FadL/TodX"/>
</dbReference>
<evidence type="ECO:0000256" key="3">
    <source>
        <dbReference type="ARBA" id="ARBA00022452"/>
    </source>
</evidence>
<dbReference type="Gene3D" id="2.40.160.60">
    <property type="entry name" value="Outer membrane protein transport protein (OMPP1/FadL/TodX)"/>
    <property type="match status" value="1"/>
</dbReference>
<evidence type="ECO:0000256" key="5">
    <source>
        <dbReference type="ARBA" id="ARBA00022729"/>
    </source>
</evidence>
<evidence type="ECO:0000256" key="8">
    <source>
        <dbReference type="SAM" id="SignalP"/>
    </source>
</evidence>
<keyword evidence="4" id="KW-0812">Transmembrane</keyword>
<evidence type="ECO:0000256" key="2">
    <source>
        <dbReference type="ARBA" id="ARBA00008163"/>
    </source>
</evidence>
<protein>
    <submittedName>
        <fullName evidence="9">Outer membrane protein transport protein</fullName>
    </submittedName>
</protein>
<keyword evidence="5 8" id="KW-0732">Signal</keyword>
<sequence length="431" mass="46099">MKHLTTTAAAGAAVTLILVSPTPTYASGLALRETDAISLGNAYVGGVSRASDGATVVLNPAGMSLLESSELYGNVFYVGPSARFSGQNYLAPGVKTSGNQGGKNINSAATASSFGVWKINNKLAVGYGFTAPYGLRMDYPQNWVGRYQSLVTTITDYELSLAASYRVTKKLSIGLGPRVDFLSGRFTQAANLGALNQYGTTTADLSGNGFGFGYSAGLIYKFDDRTQIGITYRSRVSIPVAIKTKFAPPWSLAANPFVQGLLVAESGHGKLQVTLPDSVGFGFTHRVTPKLTVMMQGEWTHWSLLQQLNAISDHGGLNTTIPINWRNTWFGGVAVNYALRKNIILRSGFSYDQSPVNAKNRQTRTPDSNRFNLSAGIEYSPIKMVSLDLSYAHLFAPGGSINNDAGNNAGQLVGNYSTHANVVGFGMRTHF</sequence>
<dbReference type="RefSeq" id="WP_207882821.1">
    <property type="nucleotide sequence ID" value="NZ_JAFVMF010000019.1"/>
</dbReference>
<reference evidence="9 10" key="1">
    <citation type="submission" date="2021-03" db="EMBL/GenBank/DDBJ databases">
        <title>The complete genome sequence of Acetobacter sacchari TBRC 11175.</title>
        <authorList>
            <person name="Charoenyingcharoen P."/>
            <person name="Yukphan P."/>
        </authorList>
    </citation>
    <scope>NUCLEOTIDE SEQUENCE [LARGE SCALE GENOMIC DNA]</scope>
    <source>
        <strain evidence="9 10">TBRC 11175</strain>
    </source>
</reference>
<feature type="signal peptide" evidence="8">
    <location>
        <begin position="1"/>
        <end position="26"/>
    </location>
</feature>
<keyword evidence="10" id="KW-1185">Reference proteome</keyword>
<evidence type="ECO:0000313" key="10">
    <source>
        <dbReference type="Proteomes" id="UP000664771"/>
    </source>
</evidence>
<name>A0ABS3LZE1_9PROT</name>
<keyword evidence="6" id="KW-0472">Membrane</keyword>
<dbReference type="Proteomes" id="UP000664771">
    <property type="component" value="Unassembled WGS sequence"/>
</dbReference>
<organism evidence="9 10">
    <name type="scientific">Acetobacter sacchari</name>
    <dbReference type="NCBI Taxonomy" id="2661687"/>
    <lineage>
        <taxon>Bacteria</taxon>
        <taxon>Pseudomonadati</taxon>
        <taxon>Pseudomonadota</taxon>
        <taxon>Alphaproteobacteria</taxon>
        <taxon>Acetobacterales</taxon>
        <taxon>Acetobacteraceae</taxon>
        <taxon>Acetobacter</taxon>
    </lineage>
</organism>
<accession>A0ABS3LZE1</accession>
<keyword evidence="3" id="KW-1134">Transmembrane beta strand</keyword>
<dbReference type="SUPFAM" id="SSF56935">
    <property type="entry name" value="Porins"/>
    <property type="match status" value="1"/>
</dbReference>
<dbReference type="EMBL" id="JAFVMF010000019">
    <property type="protein sequence ID" value="MBO1361268.1"/>
    <property type="molecule type" value="Genomic_DNA"/>
</dbReference>
<gene>
    <name evidence="9" type="ORF">J2D73_15885</name>
</gene>
<comment type="similarity">
    <text evidence="2">Belongs to the OmpP1/FadL family.</text>
</comment>
<evidence type="ECO:0000256" key="6">
    <source>
        <dbReference type="ARBA" id="ARBA00023136"/>
    </source>
</evidence>
<dbReference type="PANTHER" id="PTHR35093">
    <property type="entry name" value="OUTER MEMBRANE PROTEIN NMB0088-RELATED"/>
    <property type="match status" value="1"/>
</dbReference>